<dbReference type="Proteomes" id="UP000814128">
    <property type="component" value="Unassembled WGS sequence"/>
</dbReference>
<comment type="caution">
    <text evidence="1">The sequence shown here is derived from an EMBL/GenBank/DDBJ whole genome shotgun (WGS) entry which is preliminary data.</text>
</comment>
<evidence type="ECO:0000313" key="1">
    <source>
        <dbReference type="EMBL" id="KAI0028122.1"/>
    </source>
</evidence>
<name>A0ACB8Q8S4_9AGAM</name>
<dbReference type="EMBL" id="MU273791">
    <property type="protein sequence ID" value="KAI0028122.1"/>
    <property type="molecule type" value="Genomic_DNA"/>
</dbReference>
<proteinExistence type="predicted"/>
<organism evidence="1 2">
    <name type="scientific">Vararia minispora EC-137</name>
    <dbReference type="NCBI Taxonomy" id="1314806"/>
    <lineage>
        <taxon>Eukaryota</taxon>
        <taxon>Fungi</taxon>
        <taxon>Dikarya</taxon>
        <taxon>Basidiomycota</taxon>
        <taxon>Agaricomycotina</taxon>
        <taxon>Agaricomycetes</taxon>
        <taxon>Russulales</taxon>
        <taxon>Lachnocladiaceae</taxon>
        <taxon>Vararia</taxon>
    </lineage>
</organism>
<keyword evidence="2" id="KW-1185">Reference proteome</keyword>
<gene>
    <name evidence="1" type="ORF">K488DRAFT_59521</name>
</gene>
<reference evidence="1" key="1">
    <citation type="submission" date="2021-02" db="EMBL/GenBank/DDBJ databases">
        <authorList>
            <consortium name="DOE Joint Genome Institute"/>
            <person name="Ahrendt S."/>
            <person name="Looney B.P."/>
            <person name="Miyauchi S."/>
            <person name="Morin E."/>
            <person name="Drula E."/>
            <person name="Courty P.E."/>
            <person name="Chicoki N."/>
            <person name="Fauchery L."/>
            <person name="Kohler A."/>
            <person name="Kuo A."/>
            <person name="Labutti K."/>
            <person name="Pangilinan J."/>
            <person name="Lipzen A."/>
            <person name="Riley R."/>
            <person name="Andreopoulos W."/>
            <person name="He G."/>
            <person name="Johnson J."/>
            <person name="Barry K.W."/>
            <person name="Grigoriev I.V."/>
            <person name="Nagy L."/>
            <person name="Hibbett D."/>
            <person name="Henrissat B."/>
            <person name="Matheny P.B."/>
            <person name="Labbe J."/>
            <person name="Martin F."/>
        </authorList>
    </citation>
    <scope>NUCLEOTIDE SEQUENCE</scope>
    <source>
        <strain evidence="1">EC-137</strain>
    </source>
</reference>
<protein>
    <submittedName>
        <fullName evidence="1">P-loop containing nucleoside triphosphate hydrolase protein</fullName>
    </submittedName>
</protein>
<sequence length="737" mass="81776">MSSKPEPLSIETLLQKQKEEREASSKPKFLSKEERAKLAIANRAKEIRDQKDREEQARKDREALEREAEAFRQQERGNAGGGGRYGDDDRDRYDRDRDRYGHRDRDRRSGHDDRRGFEGVPTGPRADRGKPGASSTASPAPSGSMQPPSAPGSGTSTPGIGADYTPAMTDMELAALRSRYLGVDKKKRKIRKMNDRKFVFDWDEHEDTFSVDSPGSVGALRQGAQVMFGRGRIAGMDDGAGAGAGSGESGNGAHLPLADAMERRKAMKAGYDDRHWTEKPLEEMKERDWRIFREDFSIAARGGNIPHPLRSWNESSIPAQILEIIDKIGYKEPSPIQRQAIPIGLQNRDIIGIAETGSGKTAAFVIPLLSFISNLPPFTDENRHLGPYALILAPTRELAQQIEAESRKFAAPIGFKCVSIVGGRSVEEQQFNLREGAEIIIATPGRLKDVLERHVIVLSQCRYIVMDEADRMVNLGFEADLTFILDKLPSETMAGEDQGEQMDVDGETLIKKGRSRVTTLFSATMPPAVERIARKYLKRPAIITIGEAGRAVDTVEQRVELIQGDEKKKQRLLEILNSGQFQSPMIVFVNQKKTADMVAKDLQRAGWSASTLHSGKNQEQREAALQQLRTGDADVLVATDLAGRGIDVQDVSLVINFQMASTIEAYVHRIGRTGRAGKKGTAITFLTNEDDEVMYDLKQEISKSPVSKVPPELARHEAAQHKVSREMKRKRDADDIG</sequence>
<accession>A0ACB8Q8S4</accession>
<evidence type="ECO:0000313" key="2">
    <source>
        <dbReference type="Proteomes" id="UP000814128"/>
    </source>
</evidence>
<keyword evidence="1" id="KW-0378">Hydrolase</keyword>
<reference evidence="1" key="2">
    <citation type="journal article" date="2022" name="New Phytol.">
        <title>Evolutionary transition to the ectomycorrhizal habit in the genomes of a hyperdiverse lineage of mushroom-forming fungi.</title>
        <authorList>
            <person name="Looney B."/>
            <person name="Miyauchi S."/>
            <person name="Morin E."/>
            <person name="Drula E."/>
            <person name="Courty P.E."/>
            <person name="Kohler A."/>
            <person name="Kuo A."/>
            <person name="LaButti K."/>
            <person name="Pangilinan J."/>
            <person name="Lipzen A."/>
            <person name="Riley R."/>
            <person name="Andreopoulos W."/>
            <person name="He G."/>
            <person name="Johnson J."/>
            <person name="Nolan M."/>
            <person name="Tritt A."/>
            <person name="Barry K.W."/>
            <person name="Grigoriev I.V."/>
            <person name="Nagy L.G."/>
            <person name="Hibbett D."/>
            <person name="Henrissat B."/>
            <person name="Matheny P.B."/>
            <person name="Labbe J."/>
            <person name="Martin F.M."/>
        </authorList>
    </citation>
    <scope>NUCLEOTIDE SEQUENCE</scope>
    <source>
        <strain evidence="1">EC-137</strain>
    </source>
</reference>